<dbReference type="InterPro" id="IPR003200">
    <property type="entry name" value="Nict_dMeBzImd_PRibTrfase"/>
</dbReference>
<dbReference type="EMBL" id="FOQK01000033">
    <property type="protein sequence ID" value="SFI38387.1"/>
    <property type="molecule type" value="Genomic_DNA"/>
</dbReference>
<proteinExistence type="inferred from homology"/>
<sequence>MSLLEQTIAVIQPASQETATDAAARLQQVLEGDAAALGRLRDLLLRYLTITGKRHPQPPEKCTIIACADHGVAAEGVSAYPAETTVQMTRNYLISRGGAANAFSDYCGSELLIVDMGIAADTSDIPDLIDARIASGTANMAQGPAMTREQARQSIEAGISIANQVIDEGFDCLLPGEMGIANTTASAAITAVCCGLCAADVTGRGTNISDERLQKKTSVIEQALSINQPRPHDGLDILAKVGGFELGAIAGLILGAAARQCAVILDGANTAAAALIAQTLAPDCTDYLLASHLGAEKSHVHSLKKLGLEPLMDLDLKLGEACGSSLAAAMLDAVLTAWDVLDKLPHDPIETPFHHEYMRHTVPKITDKTFDFYLRTMQDLDHQAMELCQQRIDNLAKPIYSLGYLEQIAVELAGIIGDELPECGMDRALLVFTGRHTSPLQSQLTAAFATHAGAEVTLAHLRDGLPPTAAFDFGREHAELLSLSYPLLGLSLTEIDEDAPFGTAASELRAALLKEDGSLRYAADEFLQQTPETYQPAVSAIIGAIIAAAHNSSFILLDDEATEIIARYTELLCPAVRPYILHVQPAMLLTDITLPGGIIASLGLGITEAAMHMLNIMRTFAETKVAVASDGPGAGRQQQ</sequence>
<evidence type="ECO:0000256" key="5">
    <source>
        <dbReference type="ARBA" id="ARBA00015486"/>
    </source>
</evidence>
<comment type="function">
    <text evidence="1">Catalyzes the synthesis of alpha-ribazole-5'-phosphate from nicotinate mononucleotide (NAMN) and 5,6-dimethylbenzimidazole (DMB).</text>
</comment>
<evidence type="ECO:0000256" key="10">
    <source>
        <dbReference type="NCBIfam" id="TIGR03160"/>
    </source>
</evidence>
<dbReference type="CDD" id="cd02439">
    <property type="entry name" value="DMB-PRT_CobT"/>
    <property type="match status" value="1"/>
</dbReference>
<dbReference type="RefSeq" id="WP_075445677.1">
    <property type="nucleotide sequence ID" value="NZ_FOQK01000033.1"/>
</dbReference>
<evidence type="ECO:0000313" key="12">
    <source>
        <dbReference type="Proteomes" id="UP000183639"/>
    </source>
</evidence>
<dbReference type="PANTHER" id="PTHR43463">
    <property type="entry name" value="NICOTINATE-NUCLEOTIDE--DIMETHYLBENZIMIDAZOLE PHOSPHORIBOSYLTRANSFERASE"/>
    <property type="match status" value="1"/>
</dbReference>
<dbReference type="Gene3D" id="1.10.1610.10">
    <property type="match status" value="2"/>
</dbReference>
<dbReference type="Pfam" id="PF02277">
    <property type="entry name" value="DBI_PRT"/>
    <property type="match status" value="2"/>
</dbReference>
<name>A0A1I3HS49_SELRU</name>
<comment type="pathway">
    <text evidence="2">Nucleoside biosynthesis; alpha-ribazole biosynthesis; alpha-ribazole from 5,6-dimethylbenzimidazole: step 1/2.</text>
</comment>
<evidence type="ECO:0000256" key="2">
    <source>
        <dbReference type="ARBA" id="ARBA00005049"/>
    </source>
</evidence>
<reference evidence="11 12" key="1">
    <citation type="submission" date="2016-10" db="EMBL/GenBank/DDBJ databases">
        <authorList>
            <person name="de Groot N.N."/>
        </authorList>
    </citation>
    <scope>NUCLEOTIDE SEQUENCE [LARGE SCALE GENOMIC DNA]</scope>
    <source>
        <strain evidence="11 12">Z108</strain>
    </source>
</reference>
<evidence type="ECO:0000256" key="8">
    <source>
        <dbReference type="ARBA" id="ARBA00022679"/>
    </source>
</evidence>
<dbReference type="EC" id="2.4.2.21" evidence="4 10"/>
<dbReference type="GO" id="GO:0009236">
    <property type="term" value="P:cobalamin biosynthetic process"/>
    <property type="evidence" value="ECO:0007669"/>
    <property type="project" value="UniProtKB-UniRule"/>
</dbReference>
<dbReference type="Proteomes" id="UP000183639">
    <property type="component" value="Unassembled WGS sequence"/>
</dbReference>
<evidence type="ECO:0000256" key="1">
    <source>
        <dbReference type="ARBA" id="ARBA00002197"/>
    </source>
</evidence>
<evidence type="ECO:0000256" key="6">
    <source>
        <dbReference type="ARBA" id="ARBA00022573"/>
    </source>
</evidence>
<dbReference type="Gene3D" id="3.40.50.10210">
    <property type="match status" value="1"/>
</dbReference>
<protein>
    <recommendedName>
        <fullName evidence="5 10">Nicotinate-nucleotide--dimethylbenzimidazole phosphoribosyltransferase</fullName>
        <ecNumber evidence="4 10">2.4.2.21</ecNumber>
    </recommendedName>
</protein>
<dbReference type="AlphaFoldDB" id="A0A1I3HS49"/>
<dbReference type="NCBIfam" id="NF000996">
    <property type="entry name" value="PRK00105.1"/>
    <property type="match status" value="1"/>
</dbReference>
<evidence type="ECO:0000256" key="9">
    <source>
        <dbReference type="ARBA" id="ARBA00047340"/>
    </source>
</evidence>
<dbReference type="InterPro" id="IPR023195">
    <property type="entry name" value="Nict_dMeBzImd_PRibTrfase_N"/>
</dbReference>
<evidence type="ECO:0000313" key="11">
    <source>
        <dbReference type="EMBL" id="SFI38387.1"/>
    </source>
</evidence>
<comment type="similarity">
    <text evidence="3">Belongs to the CobT family.</text>
</comment>
<keyword evidence="6" id="KW-0169">Cobalamin biosynthesis</keyword>
<accession>A0A1I3HS49</accession>
<gene>
    <name evidence="11" type="ORF">SAMN04487861_13318</name>
</gene>
<comment type="catalytic activity">
    <reaction evidence="9">
        <text>5,6-dimethylbenzimidazole + nicotinate beta-D-ribonucleotide = alpha-ribazole 5'-phosphate + nicotinate + H(+)</text>
        <dbReference type="Rhea" id="RHEA:11196"/>
        <dbReference type="ChEBI" id="CHEBI:15378"/>
        <dbReference type="ChEBI" id="CHEBI:15890"/>
        <dbReference type="ChEBI" id="CHEBI:32544"/>
        <dbReference type="ChEBI" id="CHEBI:57502"/>
        <dbReference type="ChEBI" id="CHEBI:57918"/>
        <dbReference type="EC" id="2.4.2.21"/>
    </reaction>
</comment>
<dbReference type="UniPathway" id="UPA00061">
    <property type="reaction ID" value="UER00516"/>
</dbReference>
<dbReference type="InterPro" id="IPR017846">
    <property type="entry name" value="Nict_dMeBzImd_PRibTrfase_bact"/>
</dbReference>
<evidence type="ECO:0000256" key="4">
    <source>
        <dbReference type="ARBA" id="ARBA00011991"/>
    </source>
</evidence>
<dbReference type="InterPro" id="IPR036087">
    <property type="entry name" value="Nict_dMeBzImd_PRibTrfase_sf"/>
</dbReference>
<evidence type="ECO:0000256" key="3">
    <source>
        <dbReference type="ARBA" id="ARBA00007110"/>
    </source>
</evidence>
<dbReference type="SUPFAM" id="SSF52733">
    <property type="entry name" value="Nicotinate mononucleotide:5,6-dimethylbenzimidazole phosphoribosyltransferase (CobT)"/>
    <property type="match status" value="2"/>
</dbReference>
<dbReference type="FunFam" id="3.40.50.10210:FF:000001">
    <property type="entry name" value="Nicotinate-nucleotide--dimethylbenzimidazole phosphoribosyltransferase"/>
    <property type="match status" value="1"/>
</dbReference>
<organism evidence="11 12">
    <name type="scientific">Selenomonas ruminantium</name>
    <dbReference type="NCBI Taxonomy" id="971"/>
    <lineage>
        <taxon>Bacteria</taxon>
        <taxon>Bacillati</taxon>
        <taxon>Bacillota</taxon>
        <taxon>Negativicutes</taxon>
        <taxon>Selenomonadales</taxon>
        <taxon>Selenomonadaceae</taxon>
        <taxon>Selenomonas</taxon>
    </lineage>
</organism>
<dbReference type="OrthoDB" id="9781491at2"/>
<dbReference type="NCBIfam" id="TIGR03160">
    <property type="entry name" value="cobT_DBIPRT"/>
    <property type="match status" value="1"/>
</dbReference>
<keyword evidence="8 11" id="KW-0808">Transferase</keyword>
<dbReference type="GO" id="GO:0008939">
    <property type="term" value="F:nicotinate-nucleotide-dimethylbenzimidazole phosphoribosyltransferase activity"/>
    <property type="evidence" value="ECO:0007669"/>
    <property type="project" value="UniProtKB-UniRule"/>
</dbReference>
<keyword evidence="7 11" id="KW-0328">Glycosyltransferase</keyword>
<dbReference type="PANTHER" id="PTHR43463:SF1">
    <property type="entry name" value="NICOTINATE-NUCLEOTIDE--DIMETHYLBENZIMIDAZOLE PHOSPHORIBOSYLTRANSFERASE"/>
    <property type="match status" value="1"/>
</dbReference>
<evidence type="ECO:0000256" key="7">
    <source>
        <dbReference type="ARBA" id="ARBA00022676"/>
    </source>
</evidence>